<evidence type="ECO:0000313" key="1">
    <source>
        <dbReference type="EMBL" id="SEL71519.1"/>
    </source>
</evidence>
<protein>
    <submittedName>
        <fullName evidence="1">Uncharacterized protein</fullName>
    </submittedName>
</protein>
<dbReference type="AlphaFoldDB" id="A0A1H7SGN6"/>
<keyword evidence="2" id="KW-1185">Reference proteome</keyword>
<gene>
    <name evidence="1" type="ORF">SAMN05661044_03215</name>
</gene>
<reference evidence="2" key="1">
    <citation type="submission" date="2016-10" db="EMBL/GenBank/DDBJ databases">
        <authorList>
            <person name="Varghese N."/>
            <person name="Submissions S."/>
        </authorList>
    </citation>
    <scope>NUCLEOTIDE SEQUENCE [LARGE SCALE GENOMIC DNA]</scope>
    <source>
        <strain evidence="2">DSM 18733</strain>
    </source>
</reference>
<dbReference type="EMBL" id="FOAF01000003">
    <property type="protein sequence ID" value="SEL71519.1"/>
    <property type="molecule type" value="Genomic_DNA"/>
</dbReference>
<name>A0A1H7SGN6_OLID1</name>
<dbReference type="STRING" id="407022.SAMN05661044_03215"/>
<dbReference type="Proteomes" id="UP000199421">
    <property type="component" value="Unassembled WGS sequence"/>
</dbReference>
<dbReference type="RefSeq" id="WP_093326358.1">
    <property type="nucleotide sequence ID" value="NZ_FOAF01000003.1"/>
</dbReference>
<accession>A0A1H7SGN6</accession>
<proteinExistence type="predicted"/>
<evidence type="ECO:0000313" key="2">
    <source>
        <dbReference type="Proteomes" id="UP000199421"/>
    </source>
</evidence>
<sequence length="255" mass="30371">MTKIETEYLDVPRDCLVSCKLFGITVPDFLQCIIQHFCYTHIQLHDRSEYDMATKAFLGAEKQLEEKEIVPITHLSATQRDNFLRILKQLLKMTTNRNYSISARRNKGKILVNKMFSLLSTGLVVKDIVYYSEDIKIQLNKDFLLMTLINQRSPTELLNAMMKNISYATLAARQHLKEEIFNPAGSFFVRVMDGYGNLQDTKYLNSRAFKEFLWDVQEFRPRYFFYRNLEDRIEVYRERLEENFQRIDKPFFDYD</sequence>
<organism evidence="1 2">
    <name type="scientific">Olivibacter domesticus</name>
    <name type="common">Pseudosphingobacterium domesticum</name>
    <dbReference type="NCBI Taxonomy" id="407022"/>
    <lineage>
        <taxon>Bacteria</taxon>
        <taxon>Pseudomonadati</taxon>
        <taxon>Bacteroidota</taxon>
        <taxon>Sphingobacteriia</taxon>
        <taxon>Sphingobacteriales</taxon>
        <taxon>Sphingobacteriaceae</taxon>
        <taxon>Olivibacter</taxon>
    </lineage>
</organism>
<dbReference type="OrthoDB" id="712176at2"/>